<evidence type="ECO:0000256" key="2">
    <source>
        <dbReference type="ARBA" id="ARBA00023043"/>
    </source>
</evidence>
<sequence>MKRMETLPFDHDTYDTALNLLQEEGTVIIMGPEKCGKTTIGRALQRHFSSKEFTPLDLHRQDEWNSYSCTEKHIVLLDEVFRIGDVMLDEAPWVSVFGSMREDECLIIVIIKTDMNPENVQNQLPSFLENVSKVFVRKDNLKNELFRVCHKGEMKDLRCLLRHGVDVNVVNDKGESPLHIACTHGHEDVVKLLLQVKPNVDLKDSQGQTPLHRACNRHDAAQVSLETGDITTRGIDDDHSKTSSRAESDVKEKRAMASVDSSDEKENTDFVDQKTAKTSSQASHHEKQDVTESQYDRIVDLLTASADPNVVDNEGRTPLHIACHNGNYAAVVALLSARSKVDVKDQNGCTALHVACQHGNTKIMEELLRSNPTAEDMNETLHMACKYGPSAAVTLLIQYGVDIEAEGMGGVRPLHVASGNGKEEIVRILLTRRADVNAKTKTGKKPLDFAKFYGHNKVENLLKGAEKTQKNRKSVDV</sequence>
<dbReference type="InterPro" id="IPR002110">
    <property type="entry name" value="Ankyrin_rpt"/>
</dbReference>
<dbReference type="Pfam" id="PF12796">
    <property type="entry name" value="Ank_2"/>
    <property type="match status" value="3"/>
</dbReference>
<dbReference type="PANTHER" id="PTHR24198:SF165">
    <property type="entry name" value="ANKYRIN REPEAT-CONTAINING PROTEIN-RELATED"/>
    <property type="match status" value="1"/>
</dbReference>
<evidence type="ECO:0000256" key="1">
    <source>
        <dbReference type="ARBA" id="ARBA00022737"/>
    </source>
</evidence>
<keyword evidence="2 3" id="KW-0040">ANK repeat</keyword>
<evidence type="ECO:0000259" key="5">
    <source>
        <dbReference type="Pfam" id="PF20720"/>
    </source>
</evidence>
<feature type="compositionally biased region" description="Basic and acidic residues" evidence="4">
    <location>
        <begin position="283"/>
        <end position="292"/>
    </location>
</feature>
<reference evidence="6 7" key="1">
    <citation type="journal article" date="2023" name="Sci. Data">
        <title>Genome assembly of the Korean intertidal mud-creeper Batillaria attramentaria.</title>
        <authorList>
            <person name="Patra A.K."/>
            <person name="Ho P.T."/>
            <person name="Jun S."/>
            <person name="Lee S.J."/>
            <person name="Kim Y."/>
            <person name="Won Y.J."/>
        </authorList>
    </citation>
    <scope>NUCLEOTIDE SEQUENCE [LARGE SCALE GENOMIC DNA]</scope>
    <source>
        <strain evidence="6">Wonlab-2016</strain>
    </source>
</reference>
<accession>A0ABD0JFV1</accession>
<dbReference type="PANTHER" id="PTHR24198">
    <property type="entry name" value="ANKYRIN REPEAT AND PROTEIN KINASE DOMAIN-CONTAINING PROTEIN"/>
    <property type="match status" value="1"/>
</dbReference>
<feature type="repeat" description="ANK" evidence="3">
    <location>
        <begin position="409"/>
        <end position="441"/>
    </location>
</feature>
<dbReference type="InterPro" id="IPR049050">
    <property type="entry name" value="nSTAND3"/>
</dbReference>
<dbReference type="Pfam" id="PF20720">
    <property type="entry name" value="nSTAND3"/>
    <property type="match status" value="1"/>
</dbReference>
<organism evidence="6 7">
    <name type="scientific">Batillaria attramentaria</name>
    <dbReference type="NCBI Taxonomy" id="370345"/>
    <lineage>
        <taxon>Eukaryota</taxon>
        <taxon>Metazoa</taxon>
        <taxon>Spiralia</taxon>
        <taxon>Lophotrochozoa</taxon>
        <taxon>Mollusca</taxon>
        <taxon>Gastropoda</taxon>
        <taxon>Caenogastropoda</taxon>
        <taxon>Sorbeoconcha</taxon>
        <taxon>Cerithioidea</taxon>
        <taxon>Batillariidae</taxon>
        <taxon>Batillaria</taxon>
    </lineage>
</organism>
<dbReference type="EMBL" id="JACVVK020000459">
    <property type="protein sequence ID" value="KAK7473745.1"/>
    <property type="molecule type" value="Genomic_DNA"/>
</dbReference>
<dbReference type="PROSITE" id="PS50297">
    <property type="entry name" value="ANK_REP_REGION"/>
    <property type="match status" value="4"/>
</dbReference>
<feature type="domain" description="Novel STAND NTPase 3" evidence="5">
    <location>
        <begin position="10"/>
        <end position="81"/>
    </location>
</feature>
<dbReference type="Gene3D" id="1.25.40.20">
    <property type="entry name" value="Ankyrin repeat-containing domain"/>
    <property type="match status" value="2"/>
</dbReference>
<comment type="caution">
    <text evidence="6">The sequence shown here is derived from an EMBL/GenBank/DDBJ whole genome shotgun (WGS) entry which is preliminary data.</text>
</comment>
<keyword evidence="7" id="KW-1185">Reference proteome</keyword>
<evidence type="ECO:0000313" key="6">
    <source>
        <dbReference type="EMBL" id="KAK7473745.1"/>
    </source>
</evidence>
<feature type="repeat" description="ANK" evidence="3">
    <location>
        <begin position="347"/>
        <end position="379"/>
    </location>
</feature>
<keyword evidence="1" id="KW-0677">Repeat</keyword>
<feature type="repeat" description="ANK" evidence="3">
    <location>
        <begin position="376"/>
        <end position="408"/>
    </location>
</feature>
<proteinExistence type="predicted"/>
<dbReference type="SMART" id="SM00248">
    <property type="entry name" value="ANK"/>
    <property type="match status" value="7"/>
</dbReference>
<dbReference type="InterPro" id="IPR036770">
    <property type="entry name" value="Ankyrin_rpt-contain_sf"/>
</dbReference>
<dbReference type="InterPro" id="IPR027417">
    <property type="entry name" value="P-loop_NTPase"/>
</dbReference>
<feature type="repeat" description="ANK" evidence="3">
    <location>
        <begin position="173"/>
        <end position="205"/>
    </location>
</feature>
<evidence type="ECO:0000313" key="7">
    <source>
        <dbReference type="Proteomes" id="UP001519460"/>
    </source>
</evidence>
<dbReference type="SUPFAM" id="SSF52540">
    <property type="entry name" value="P-loop containing nucleoside triphosphate hydrolases"/>
    <property type="match status" value="1"/>
</dbReference>
<protein>
    <recommendedName>
        <fullName evidence="5">Novel STAND NTPase 3 domain-containing protein</fullName>
    </recommendedName>
</protein>
<evidence type="ECO:0000256" key="3">
    <source>
        <dbReference type="PROSITE-ProRule" id="PRU00023"/>
    </source>
</evidence>
<feature type="compositionally biased region" description="Basic and acidic residues" evidence="4">
    <location>
        <begin position="234"/>
        <end position="255"/>
    </location>
</feature>
<dbReference type="SUPFAM" id="SSF48403">
    <property type="entry name" value="Ankyrin repeat"/>
    <property type="match status" value="1"/>
</dbReference>
<feature type="repeat" description="ANK" evidence="3">
    <location>
        <begin position="314"/>
        <end position="346"/>
    </location>
</feature>
<feature type="region of interest" description="Disordered" evidence="4">
    <location>
        <begin position="218"/>
        <end position="292"/>
    </location>
</feature>
<dbReference type="Proteomes" id="UP001519460">
    <property type="component" value="Unassembled WGS sequence"/>
</dbReference>
<evidence type="ECO:0000256" key="4">
    <source>
        <dbReference type="SAM" id="MobiDB-lite"/>
    </source>
</evidence>
<dbReference type="AlphaFoldDB" id="A0ABD0JFV1"/>
<gene>
    <name evidence="6" type="ORF">BaRGS_00035020</name>
</gene>
<dbReference type="PROSITE" id="PS50088">
    <property type="entry name" value="ANK_REPEAT"/>
    <property type="match status" value="5"/>
</dbReference>
<name>A0ABD0JFV1_9CAEN</name>
<feature type="compositionally biased region" description="Basic and acidic residues" evidence="4">
    <location>
        <begin position="262"/>
        <end position="275"/>
    </location>
</feature>
<dbReference type="PRINTS" id="PR01415">
    <property type="entry name" value="ANKYRIN"/>
</dbReference>